<evidence type="ECO:0000313" key="1">
    <source>
        <dbReference type="EMBL" id="AUP80322.1"/>
    </source>
</evidence>
<accession>A0A2K9PTD5</accession>
<evidence type="ECO:0000313" key="2">
    <source>
        <dbReference type="Proteomes" id="UP000235826"/>
    </source>
</evidence>
<protein>
    <submittedName>
        <fullName evidence="1">Uncharacterized protein</fullName>
    </submittedName>
</protein>
<dbReference type="Proteomes" id="UP000235826">
    <property type="component" value="Chromosome"/>
</dbReference>
<keyword evidence="2" id="KW-1185">Reference proteome</keyword>
<gene>
    <name evidence="1" type="ORF">C1H87_17045</name>
</gene>
<organism evidence="1 2">
    <name type="scientific">Flavivirga eckloniae</name>
    <dbReference type="NCBI Taxonomy" id="1803846"/>
    <lineage>
        <taxon>Bacteria</taxon>
        <taxon>Pseudomonadati</taxon>
        <taxon>Bacteroidota</taxon>
        <taxon>Flavobacteriia</taxon>
        <taxon>Flavobacteriales</taxon>
        <taxon>Flavobacteriaceae</taxon>
        <taxon>Flavivirga</taxon>
    </lineage>
</organism>
<dbReference type="EMBL" id="CP025791">
    <property type="protein sequence ID" value="AUP80322.1"/>
    <property type="molecule type" value="Genomic_DNA"/>
</dbReference>
<dbReference type="KEGG" id="fek:C1H87_17045"/>
<dbReference type="AlphaFoldDB" id="A0A2K9PTD5"/>
<name>A0A2K9PTD5_9FLAO</name>
<sequence length="72" mass="8256">MIEVLVYKTNVDSKKSATYLKPFLDDLLTGSKWNFDLEDCDKVLRVENDGSISKKIIALLKEKGFLCEELEN</sequence>
<proteinExistence type="predicted"/>
<reference evidence="1 2" key="1">
    <citation type="submission" date="2018-01" db="EMBL/GenBank/DDBJ databases">
        <title>Complete genome sequence of Flavivirga eckloniae ECD14 isolated from seaweed Ecklonia cava.</title>
        <authorList>
            <person name="Lee J.H."/>
            <person name="Baik K.S."/>
            <person name="Seong C.N."/>
        </authorList>
    </citation>
    <scope>NUCLEOTIDE SEQUENCE [LARGE SCALE GENOMIC DNA]</scope>
    <source>
        <strain evidence="1 2">ECD14</strain>
    </source>
</reference>
<dbReference type="OrthoDB" id="1036397at2"/>
<dbReference type="RefSeq" id="WP_102756974.1">
    <property type="nucleotide sequence ID" value="NZ_CP025791.1"/>
</dbReference>